<dbReference type="CDD" id="cd16329">
    <property type="entry name" value="LolA_like"/>
    <property type="match status" value="1"/>
</dbReference>
<evidence type="ECO:0000313" key="3">
    <source>
        <dbReference type="EMBL" id="ORC38314.1"/>
    </source>
</evidence>
<feature type="domain" description="Uncharacterized protein TP-0789" evidence="2">
    <location>
        <begin position="70"/>
        <end position="252"/>
    </location>
</feature>
<dbReference type="RefSeq" id="WP_083047319.1">
    <property type="nucleotide sequence ID" value="NZ_MWQY01000001.1"/>
</dbReference>
<protein>
    <submittedName>
        <fullName evidence="3">Outer membrane lipoprotein-sorting protein</fullName>
    </submittedName>
</protein>
<dbReference type="InterPro" id="IPR033399">
    <property type="entry name" value="TP_0789-like"/>
</dbReference>
<feature type="signal peptide" evidence="1">
    <location>
        <begin position="1"/>
        <end position="20"/>
    </location>
</feature>
<keyword evidence="1" id="KW-0732">Signal</keyword>
<dbReference type="EMBL" id="MWQY01000001">
    <property type="protein sequence ID" value="ORC38314.1"/>
    <property type="molecule type" value="Genomic_DNA"/>
</dbReference>
<evidence type="ECO:0000256" key="1">
    <source>
        <dbReference type="SAM" id="SignalP"/>
    </source>
</evidence>
<keyword evidence="3" id="KW-0449">Lipoprotein</keyword>
<feature type="chain" id="PRO_5013254251" evidence="1">
    <location>
        <begin position="21"/>
        <end position="256"/>
    </location>
</feature>
<dbReference type="OrthoDB" id="9803781at2"/>
<proteinExistence type="predicted"/>
<accession>A0A1Y1S455</accession>
<dbReference type="Proteomes" id="UP000192343">
    <property type="component" value="Unassembled WGS sequence"/>
</dbReference>
<sequence>MIKRIAAVAAAVMIPLSLFGLDGTEIARRAHDIEDGDTSHSAVQMDLIESDGEVKSRLIEEWGRDEGDLTSMVMVFRSPASVKDTRYLQIENENRDDDKWIYLPALKRVRRIASSEGDKSFMGSDATYDDMETREVERDHHELLREERFEKWDCHVVKAWAKDPEDSQYSYRITWFDTASFVPVKVEMYDKQETLLKVLSVEVLEQVQGYWTPLQTLMENVQTGHATRLTFKKIVYDEPLPDALFSTSFLETGRVR</sequence>
<evidence type="ECO:0000259" key="2">
    <source>
        <dbReference type="Pfam" id="PF17131"/>
    </source>
</evidence>
<dbReference type="Pfam" id="PF17131">
    <property type="entry name" value="LolA_like"/>
    <property type="match status" value="1"/>
</dbReference>
<organism evidence="3 4">
    <name type="scientific">Marispirochaeta aestuarii</name>
    <dbReference type="NCBI Taxonomy" id="1963862"/>
    <lineage>
        <taxon>Bacteria</taxon>
        <taxon>Pseudomonadati</taxon>
        <taxon>Spirochaetota</taxon>
        <taxon>Spirochaetia</taxon>
        <taxon>Spirochaetales</taxon>
        <taxon>Spirochaetaceae</taxon>
        <taxon>Marispirochaeta</taxon>
    </lineage>
</organism>
<reference evidence="3 4" key="1">
    <citation type="submission" date="2017-03" db="EMBL/GenBank/DDBJ databases">
        <title>Draft Genome sequence of Marispirochaeta sp. strain JC444.</title>
        <authorList>
            <person name="Shivani Y."/>
            <person name="Subhash Y."/>
            <person name="Sasikala C."/>
            <person name="Ramana C."/>
        </authorList>
    </citation>
    <scope>NUCLEOTIDE SEQUENCE [LARGE SCALE GENOMIC DNA]</scope>
    <source>
        <strain evidence="3 4">JC444</strain>
    </source>
</reference>
<dbReference type="Gene3D" id="2.50.20.10">
    <property type="entry name" value="Lipoprotein localisation LolA/LolB/LppX"/>
    <property type="match status" value="1"/>
</dbReference>
<comment type="caution">
    <text evidence="3">The sequence shown here is derived from an EMBL/GenBank/DDBJ whole genome shotgun (WGS) entry which is preliminary data.</text>
</comment>
<gene>
    <name evidence="3" type="ORF">B4O97_00725</name>
</gene>
<name>A0A1Y1S455_9SPIO</name>
<dbReference type="AlphaFoldDB" id="A0A1Y1S455"/>
<dbReference type="STRING" id="1963862.B4O97_00725"/>
<evidence type="ECO:0000313" key="4">
    <source>
        <dbReference type="Proteomes" id="UP000192343"/>
    </source>
</evidence>
<keyword evidence="4" id="KW-1185">Reference proteome</keyword>